<keyword evidence="5 7" id="KW-0808">Transferase</keyword>
<feature type="active site" evidence="7">
    <location>
        <position position="62"/>
    </location>
</feature>
<sequence length="212" mass="22961">MNNQFARSGGALASQLQGLGITNAKVLEAIASVPRHQFVEQILAHKAYENTALPIGNGQTISQPYIVGKMTQLLVDHGVTTNVLEIGTGSGYQAAILGRVFDKVFSVERIRHLQLVAKRRLQSLDIYNVQMKHGDGWQGWQSKAPFDAIIVTAAPDSIPVALKEQLAEGGILVIPVGTTQQKLVTVVKRNGEFIETIHEAVKFVPLVAGDTM</sequence>
<dbReference type="Gene3D" id="3.40.50.150">
    <property type="entry name" value="Vaccinia Virus protein VP39"/>
    <property type="match status" value="1"/>
</dbReference>
<comment type="subcellular location">
    <subcellularLocation>
        <location evidence="1 7">Cytoplasm</location>
    </subcellularLocation>
</comment>
<name>A0A975HLB6_9GAMM</name>
<comment type="catalytic activity">
    <reaction evidence="7">
        <text>[protein]-L-isoaspartate + S-adenosyl-L-methionine = [protein]-L-isoaspartate alpha-methyl ester + S-adenosyl-L-homocysteine</text>
        <dbReference type="Rhea" id="RHEA:12705"/>
        <dbReference type="Rhea" id="RHEA-COMP:12143"/>
        <dbReference type="Rhea" id="RHEA-COMP:12144"/>
        <dbReference type="ChEBI" id="CHEBI:57856"/>
        <dbReference type="ChEBI" id="CHEBI:59789"/>
        <dbReference type="ChEBI" id="CHEBI:90596"/>
        <dbReference type="ChEBI" id="CHEBI:90598"/>
        <dbReference type="EC" id="2.1.1.77"/>
    </reaction>
</comment>
<keyword evidence="4 7" id="KW-0489">Methyltransferase</keyword>
<dbReference type="RefSeq" id="WP_208833224.1">
    <property type="nucleotide sequence ID" value="NZ_CP072110.1"/>
</dbReference>
<dbReference type="GO" id="GO:0004719">
    <property type="term" value="F:protein-L-isoaspartate (D-aspartate) O-methyltransferase activity"/>
    <property type="evidence" value="ECO:0007669"/>
    <property type="project" value="UniProtKB-UniRule"/>
</dbReference>
<keyword evidence="3 7" id="KW-0963">Cytoplasm</keyword>
<proteinExistence type="inferred from homology"/>
<dbReference type="PROSITE" id="PS01279">
    <property type="entry name" value="PCMT"/>
    <property type="match status" value="1"/>
</dbReference>
<dbReference type="Proteomes" id="UP000682739">
    <property type="component" value="Chromosome"/>
</dbReference>
<dbReference type="FunFam" id="3.40.50.150:FF:000010">
    <property type="entry name" value="Protein-L-isoaspartate O-methyltransferase"/>
    <property type="match status" value="1"/>
</dbReference>
<keyword evidence="9" id="KW-1185">Reference proteome</keyword>
<evidence type="ECO:0000256" key="5">
    <source>
        <dbReference type="ARBA" id="ARBA00022679"/>
    </source>
</evidence>
<comment type="function">
    <text evidence="7">Catalyzes the methyl esterification of L-isoaspartyl residues in peptides and proteins that result from spontaneous decomposition of normal L-aspartyl and L-asparaginyl residues. It plays a role in the repair and/or degradation of damaged proteins.</text>
</comment>
<reference evidence="8" key="1">
    <citation type="submission" date="2021-03" db="EMBL/GenBank/DDBJ databases">
        <title>Description of Psychrosphaera ytuae sp. nov. isolated from deep sea sediment of South China Sea.</title>
        <authorList>
            <person name="Zhang J."/>
            <person name="Xu X.-D."/>
        </authorList>
    </citation>
    <scope>NUCLEOTIDE SEQUENCE</scope>
    <source>
        <strain evidence="8">MTZ26</strain>
    </source>
</reference>
<dbReference type="Pfam" id="PF01135">
    <property type="entry name" value="PCMT"/>
    <property type="match status" value="1"/>
</dbReference>
<dbReference type="GO" id="GO:0005737">
    <property type="term" value="C:cytoplasm"/>
    <property type="evidence" value="ECO:0007669"/>
    <property type="project" value="UniProtKB-SubCell"/>
</dbReference>
<evidence type="ECO:0000256" key="7">
    <source>
        <dbReference type="HAMAP-Rule" id="MF_00090"/>
    </source>
</evidence>
<evidence type="ECO:0000256" key="4">
    <source>
        <dbReference type="ARBA" id="ARBA00022603"/>
    </source>
</evidence>
<dbReference type="GO" id="GO:0032259">
    <property type="term" value="P:methylation"/>
    <property type="evidence" value="ECO:0007669"/>
    <property type="project" value="UniProtKB-KW"/>
</dbReference>
<dbReference type="NCBIfam" id="NF001453">
    <property type="entry name" value="PRK00312.1"/>
    <property type="match status" value="1"/>
</dbReference>
<dbReference type="HAMAP" id="MF_00090">
    <property type="entry name" value="PIMT"/>
    <property type="match status" value="1"/>
</dbReference>
<gene>
    <name evidence="7" type="primary">pcm</name>
    <name evidence="8" type="ORF">J1N51_07080</name>
</gene>
<dbReference type="NCBIfam" id="TIGR00080">
    <property type="entry name" value="pimt"/>
    <property type="match status" value="1"/>
</dbReference>
<evidence type="ECO:0000313" key="8">
    <source>
        <dbReference type="EMBL" id="QTH65189.1"/>
    </source>
</evidence>
<evidence type="ECO:0000313" key="9">
    <source>
        <dbReference type="Proteomes" id="UP000682739"/>
    </source>
</evidence>
<evidence type="ECO:0000256" key="6">
    <source>
        <dbReference type="ARBA" id="ARBA00022691"/>
    </source>
</evidence>
<dbReference type="AlphaFoldDB" id="A0A975HLB6"/>
<protein>
    <recommendedName>
        <fullName evidence="7">Protein-L-isoaspartate O-methyltransferase</fullName>
        <ecNumber evidence="7">2.1.1.77</ecNumber>
    </recommendedName>
    <alternativeName>
        <fullName evidence="7">L-isoaspartyl protein carboxyl methyltransferase</fullName>
    </alternativeName>
    <alternativeName>
        <fullName evidence="7">Protein L-isoaspartyl methyltransferase</fullName>
    </alternativeName>
    <alternativeName>
        <fullName evidence="7">Protein-beta-aspartate methyltransferase</fullName>
        <shortName evidence="7">PIMT</shortName>
    </alternativeName>
</protein>
<evidence type="ECO:0000256" key="2">
    <source>
        <dbReference type="ARBA" id="ARBA00005369"/>
    </source>
</evidence>
<comment type="similarity">
    <text evidence="2 7">Belongs to the methyltransferase superfamily. L-isoaspartyl/D-aspartyl protein methyltransferase family.</text>
</comment>
<evidence type="ECO:0000256" key="1">
    <source>
        <dbReference type="ARBA" id="ARBA00004496"/>
    </source>
</evidence>
<dbReference type="PANTHER" id="PTHR11579:SF0">
    <property type="entry name" value="PROTEIN-L-ISOASPARTATE(D-ASPARTATE) O-METHYLTRANSFERASE"/>
    <property type="match status" value="1"/>
</dbReference>
<evidence type="ECO:0000256" key="3">
    <source>
        <dbReference type="ARBA" id="ARBA00022490"/>
    </source>
</evidence>
<dbReference type="EC" id="2.1.1.77" evidence="7"/>
<organism evidence="8 9">
    <name type="scientific">Psychrosphaera ytuae</name>
    <dbReference type="NCBI Taxonomy" id="2820710"/>
    <lineage>
        <taxon>Bacteria</taxon>
        <taxon>Pseudomonadati</taxon>
        <taxon>Pseudomonadota</taxon>
        <taxon>Gammaproteobacteria</taxon>
        <taxon>Alteromonadales</taxon>
        <taxon>Pseudoalteromonadaceae</taxon>
        <taxon>Psychrosphaera</taxon>
    </lineage>
</organism>
<dbReference type="InterPro" id="IPR029063">
    <property type="entry name" value="SAM-dependent_MTases_sf"/>
</dbReference>
<dbReference type="EMBL" id="CP072110">
    <property type="protein sequence ID" value="QTH65189.1"/>
    <property type="molecule type" value="Genomic_DNA"/>
</dbReference>
<accession>A0A975HLB6</accession>
<dbReference type="PANTHER" id="PTHR11579">
    <property type="entry name" value="PROTEIN-L-ISOASPARTATE O-METHYLTRANSFERASE"/>
    <property type="match status" value="1"/>
</dbReference>
<dbReference type="InterPro" id="IPR000682">
    <property type="entry name" value="PCMT"/>
</dbReference>
<dbReference type="GO" id="GO:0030091">
    <property type="term" value="P:protein repair"/>
    <property type="evidence" value="ECO:0007669"/>
    <property type="project" value="UniProtKB-UniRule"/>
</dbReference>
<dbReference type="SUPFAM" id="SSF53335">
    <property type="entry name" value="S-adenosyl-L-methionine-dependent methyltransferases"/>
    <property type="match status" value="1"/>
</dbReference>
<keyword evidence="6 7" id="KW-0949">S-adenosyl-L-methionine</keyword>
<dbReference type="KEGG" id="psym:J1N51_07080"/>
<dbReference type="CDD" id="cd02440">
    <property type="entry name" value="AdoMet_MTases"/>
    <property type="match status" value="1"/>
</dbReference>